<evidence type="ECO:0000256" key="5">
    <source>
        <dbReference type="ARBA" id="ARBA00023204"/>
    </source>
</evidence>
<dbReference type="InterPro" id="IPR017896">
    <property type="entry name" value="4Fe4S_Fe-S-bd"/>
</dbReference>
<dbReference type="Gene3D" id="1.10.150.20">
    <property type="entry name" value="5' to 3' exonuclease, C-terminal subdomain"/>
    <property type="match status" value="1"/>
</dbReference>
<evidence type="ECO:0000259" key="7">
    <source>
        <dbReference type="PROSITE" id="PS50164"/>
    </source>
</evidence>
<dbReference type="InterPro" id="IPR047296">
    <property type="entry name" value="GIY-YIG_UvrC_Cho"/>
</dbReference>
<dbReference type="SMART" id="SM00465">
    <property type="entry name" value="GIYc"/>
    <property type="match status" value="1"/>
</dbReference>
<dbReference type="SUPFAM" id="SSF47781">
    <property type="entry name" value="RuvA domain 2-like"/>
    <property type="match status" value="1"/>
</dbReference>
<name>A0AAE0T765_9BIVA</name>
<feature type="domain" description="4Fe-4S ferredoxin-type" evidence="9">
    <location>
        <begin position="144"/>
        <end position="171"/>
    </location>
</feature>
<dbReference type="SUPFAM" id="SSF82771">
    <property type="entry name" value="GIY-YIG endonuclease"/>
    <property type="match status" value="1"/>
</dbReference>
<keyword evidence="5" id="KW-0234">DNA repair</keyword>
<reference evidence="10" key="1">
    <citation type="journal article" date="2021" name="Genome Biol. Evol.">
        <title>A High-Quality Reference Genome for a Parasitic Bivalve with Doubly Uniparental Inheritance (Bivalvia: Unionida).</title>
        <authorList>
            <person name="Smith C.H."/>
        </authorList>
    </citation>
    <scope>NUCLEOTIDE SEQUENCE</scope>
    <source>
        <strain evidence="10">CHS0354</strain>
    </source>
</reference>
<dbReference type="Pfam" id="PF08331">
    <property type="entry name" value="QueG_DUF1730"/>
    <property type="match status" value="1"/>
</dbReference>
<dbReference type="InterPro" id="IPR010994">
    <property type="entry name" value="RuvA_2-like"/>
</dbReference>
<reference evidence="10" key="2">
    <citation type="journal article" date="2021" name="Genome Biol. Evol.">
        <title>Developing a high-quality reference genome for a parasitic bivalve with doubly uniparental inheritance (Bivalvia: Unionida).</title>
        <authorList>
            <person name="Smith C.H."/>
        </authorList>
    </citation>
    <scope>NUCLEOTIDE SEQUENCE</scope>
    <source>
        <strain evidence="10">CHS0354</strain>
        <tissue evidence="10">Mantle</tissue>
    </source>
</reference>
<dbReference type="PROSITE" id="PS00198">
    <property type="entry name" value="4FE4S_FER_1"/>
    <property type="match status" value="1"/>
</dbReference>
<reference evidence="10" key="3">
    <citation type="submission" date="2023-05" db="EMBL/GenBank/DDBJ databases">
        <authorList>
            <person name="Smith C.H."/>
        </authorList>
    </citation>
    <scope>NUCLEOTIDE SEQUENCE</scope>
    <source>
        <strain evidence="10">CHS0354</strain>
        <tissue evidence="10">Mantle</tissue>
    </source>
</reference>
<gene>
    <name evidence="10" type="ORF">CHS0354_000564</name>
</gene>
<dbReference type="Pfam" id="PF22920">
    <property type="entry name" value="UvrC_RNaseH"/>
    <property type="match status" value="1"/>
</dbReference>
<dbReference type="GO" id="GO:0009381">
    <property type="term" value="F:excinuclease ABC activity"/>
    <property type="evidence" value="ECO:0007669"/>
    <property type="project" value="InterPro"/>
</dbReference>
<evidence type="ECO:0000256" key="2">
    <source>
        <dbReference type="ARBA" id="ARBA00022763"/>
    </source>
</evidence>
<keyword evidence="11" id="KW-1185">Reference proteome</keyword>
<dbReference type="InterPro" id="IPR001162">
    <property type="entry name" value="UvrC_RNase_H_dom"/>
</dbReference>
<proteinExistence type="inferred from homology"/>
<evidence type="ECO:0000313" key="11">
    <source>
        <dbReference type="Proteomes" id="UP001195483"/>
    </source>
</evidence>
<dbReference type="PROSITE" id="PS51379">
    <property type="entry name" value="4FE4S_FER_2"/>
    <property type="match status" value="1"/>
</dbReference>
<dbReference type="PROSITE" id="PS50151">
    <property type="entry name" value="UVR"/>
    <property type="match status" value="1"/>
</dbReference>
<keyword evidence="3" id="KW-0228">DNA excision</keyword>
<feature type="domain" description="UVR" evidence="6">
    <location>
        <begin position="381"/>
        <end position="416"/>
    </location>
</feature>
<dbReference type="NCBIfam" id="TIGR00194">
    <property type="entry name" value="uvrC"/>
    <property type="match status" value="1"/>
</dbReference>
<feature type="domain" description="GIY-YIG" evidence="7">
    <location>
        <begin position="186"/>
        <end position="266"/>
    </location>
</feature>
<dbReference type="PROSITE" id="PS50165">
    <property type="entry name" value="UVRC"/>
    <property type="match status" value="1"/>
</dbReference>
<dbReference type="InterPro" id="IPR050066">
    <property type="entry name" value="UvrABC_protein_C"/>
</dbReference>
<sequence length="804" mass="91425">MNVTQRIKQMATHVIGFDSVGIIEAKRLEPEAARLEAWINKGFHGEMAYMANHFEKRIDPSLLVPHAKTIIVLTAAYSPKPHNFLGIARYAQGKDYHHVLKSKLKMLFEFILNEIGSVNGRAFVDSAPLMEKALAVRAGLGWQGKNVVNHCGTCTACIDACPTHAIVEPAVIDATKCISYLTIELKQPGVYQFLDFNEKIIYVGKAKNLRHRVRSYFQSRVGIQSAKTQALISKISDVRIIKTTSEVEALILENNLIKQFKPRYNINLKDDKSYPYIVITKERFPRVFSTRNTNRSNASEYFGPYTESGQMRIALQAISDIFQVRSCSLNLTQNNIDKKKFKVCLDYHIKKCEGPCEGLQSESNYNLMIHEIRKLLKGKIRDVSQSIEIRMKKLAEEQRFEDAAILKKQLEALKRFAERQKIVSQEKIDRDVFAVATSNDDGCGVIFKIRDGIMIGSERFYFSNILDEPLSYVLTKLLENYYTLTKEITFPDEIFLQHPLTEEQQTTIELLLSSQQSKSDNVKSPQFVFPQIGEKAKLVNMCLDNATFLLNEYMLQKQKRGEIMSVPRSVHSLQRDLYLSSPPLRIECFDNSNLQGSDPVASMVCFVNGVPRKSDYRKFKIKTVQGINDFASMAEIIERRYTGSLSKELPLPDLIVVDGGKGQLSSAHEVLQKHNINIPIIGLAKRLEEVFFPKRSLSFNLPKTSSSLKLLQHIRDEAHRFALTFHRLLRSKHATRSELDEIKGVGEKTLVKLLTHFGTIDSIKTASLNEIALQSNLKVATRIVEHFKQKKLFENTDIPSNSLV</sequence>
<keyword evidence="4" id="KW-0267">Excision nuclease</keyword>
<dbReference type="Pfam" id="PF08459">
    <property type="entry name" value="UvrC_RNaseH_dom"/>
    <property type="match status" value="1"/>
</dbReference>
<accession>A0AAE0T765</accession>
<feature type="domain" description="UvrC family homology region profile" evidence="8">
    <location>
        <begin position="432"/>
        <end position="671"/>
    </location>
</feature>
<evidence type="ECO:0000256" key="4">
    <source>
        <dbReference type="ARBA" id="ARBA00022881"/>
    </source>
</evidence>
<dbReference type="PANTHER" id="PTHR30562">
    <property type="entry name" value="UVRC/OXIDOREDUCTASE"/>
    <property type="match status" value="1"/>
</dbReference>
<dbReference type="NCBIfam" id="NF001824">
    <property type="entry name" value="PRK00558.1-5"/>
    <property type="match status" value="1"/>
</dbReference>
<evidence type="ECO:0000256" key="1">
    <source>
        <dbReference type="ARBA" id="ARBA00022490"/>
    </source>
</evidence>
<dbReference type="Gene3D" id="3.30.420.340">
    <property type="entry name" value="UvrC, RNAse H endonuclease domain"/>
    <property type="match status" value="1"/>
</dbReference>
<protein>
    <recommendedName>
        <fullName evidence="12">Excinuclease ABC subunit C</fullName>
    </recommendedName>
</protein>
<comment type="caution">
    <text evidence="10">The sequence shown here is derived from an EMBL/GenBank/DDBJ whole genome shotgun (WGS) entry which is preliminary data.</text>
</comment>
<dbReference type="SUPFAM" id="SSF46600">
    <property type="entry name" value="C-terminal UvrC-binding domain of UvrB"/>
    <property type="match status" value="1"/>
</dbReference>
<dbReference type="InterPro" id="IPR017900">
    <property type="entry name" value="4Fe4S_Fe_S_CS"/>
</dbReference>
<dbReference type="AlphaFoldDB" id="A0AAE0T765"/>
<dbReference type="GO" id="GO:0009380">
    <property type="term" value="C:excinuclease repair complex"/>
    <property type="evidence" value="ECO:0007669"/>
    <property type="project" value="InterPro"/>
</dbReference>
<evidence type="ECO:0000259" key="9">
    <source>
        <dbReference type="PROSITE" id="PS51379"/>
    </source>
</evidence>
<dbReference type="Pfam" id="PF13484">
    <property type="entry name" value="Fer4_16"/>
    <property type="match status" value="1"/>
</dbReference>
<dbReference type="GO" id="GO:0006289">
    <property type="term" value="P:nucleotide-excision repair"/>
    <property type="evidence" value="ECO:0007669"/>
    <property type="project" value="InterPro"/>
</dbReference>
<dbReference type="PROSITE" id="PS50164">
    <property type="entry name" value="GIY_YIG"/>
    <property type="match status" value="1"/>
</dbReference>
<organism evidence="10 11">
    <name type="scientific">Potamilus streckersoni</name>
    <dbReference type="NCBI Taxonomy" id="2493646"/>
    <lineage>
        <taxon>Eukaryota</taxon>
        <taxon>Metazoa</taxon>
        <taxon>Spiralia</taxon>
        <taxon>Lophotrochozoa</taxon>
        <taxon>Mollusca</taxon>
        <taxon>Bivalvia</taxon>
        <taxon>Autobranchia</taxon>
        <taxon>Heteroconchia</taxon>
        <taxon>Palaeoheterodonta</taxon>
        <taxon>Unionida</taxon>
        <taxon>Unionoidea</taxon>
        <taxon>Unionidae</taxon>
        <taxon>Ambleminae</taxon>
        <taxon>Lampsilini</taxon>
        <taxon>Potamilus</taxon>
    </lineage>
</organism>
<evidence type="ECO:0000313" key="10">
    <source>
        <dbReference type="EMBL" id="KAK3604901.1"/>
    </source>
</evidence>
<dbReference type="InterPro" id="IPR038476">
    <property type="entry name" value="UvrC_RNase_H_dom_sf"/>
</dbReference>
<dbReference type="InterPro" id="IPR036876">
    <property type="entry name" value="UVR_dom_sf"/>
</dbReference>
<dbReference type="InterPro" id="IPR004791">
    <property type="entry name" value="UvrC"/>
</dbReference>
<dbReference type="SUPFAM" id="SSF54862">
    <property type="entry name" value="4Fe-4S ferredoxins"/>
    <property type="match status" value="1"/>
</dbReference>
<evidence type="ECO:0000259" key="8">
    <source>
        <dbReference type="PROSITE" id="PS50165"/>
    </source>
</evidence>
<dbReference type="InterPro" id="IPR000305">
    <property type="entry name" value="GIY-YIG_endonuc"/>
</dbReference>
<dbReference type="CDD" id="cd10434">
    <property type="entry name" value="GIY-YIG_UvrC_Cho"/>
    <property type="match status" value="1"/>
</dbReference>
<dbReference type="HAMAP" id="MF_00203">
    <property type="entry name" value="UvrC"/>
    <property type="match status" value="1"/>
</dbReference>
<dbReference type="InterPro" id="IPR001943">
    <property type="entry name" value="UVR_dom"/>
</dbReference>
<evidence type="ECO:0008006" key="12">
    <source>
        <dbReference type="Google" id="ProtNLM"/>
    </source>
</evidence>
<dbReference type="InterPro" id="IPR035901">
    <property type="entry name" value="GIY-YIG_endonuc_sf"/>
</dbReference>
<keyword evidence="2" id="KW-0227">DNA damage</keyword>
<dbReference type="InterPro" id="IPR013542">
    <property type="entry name" value="QueG_DUF1730"/>
</dbReference>
<dbReference type="EMBL" id="JAEAOA010000085">
    <property type="protein sequence ID" value="KAK3604901.1"/>
    <property type="molecule type" value="Genomic_DNA"/>
</dbReference>
<evidence type="ECO:0000256" key="3">
    <source>
        <dbReference type="ARBA" id="ARBA00022769"/>
    </source>
</evidence>
<dbReference type="Gene3D" id="3.40.1440.10">
    <property type="entry name" value="GIY-YIG endonuclease"/>
    <property type="match status" value="1"/>
</dbReference>
<dbReference type="FunFam" id="3.40.1440.10:FF:000001">
    <property type="entry name" value="UvrABC system protein C"/>
    <property type="match status" value="1"/>
</dbReference>
<dbReference type="Proteomes" id="UP001195483">
    <property type="component" value="Unassembled WGS sequence"/>
</dbReference>
<dbReference type="PANTHER" id="PTHR30562:SF1">
    <property type="entry name" value="UVRABC SYSTEM PROTEIN C"/>
    <property type="match status" value="1"/>
</dbReference>
<evidence type="ECO:0000259" key="6">
    <source>
        <dbReference type="PROSITE" id="PS50151"/>
    </source>
</evidence>
<keyword evidence="1" id="KW-0963">Cytoplasm</keyword>